<dbReference type="GO" id="GO:0006357">
    <property type="term" value="P:regulation of transcription by RNA polymerase II"/>
    <property type="evidence" value="ECO:0007669"/>
    <property type="project" value="TreeGrafter"/>
</dbReference>
<dbReference type="GO" id="GO:0031490">
    <property type="term" value="F:chromatin DNA binding"/>
    <property type="evidence" value="ECO:0007669"/>
    <property type="project" value="TreeGrafter"/>
</dbReference>
<evidence type="ECO:0000313" key="6">
    <source>
        <dbReference type="EMBL" id="KAF9588397.1"/>
    </source>
</evidence>
<dbReference type="PANTHER" id="PTHR12549:SF11">
    <property type="entry name" value="LYSINE-SPECIFIC DEMETHYLASE JMJ25"/>
    <property type="match status" value="1"/>
</dbReference>
<keyword evidence="7" id="KW-1185">Reference proteome</keyword>
<dbReference type="OrthoDB" id="1744644at2759"/>
<reference evidence="6 7" key="1">
    <citation type="submission" date="2020-10" db="EMBL/GenBank/DDBJ databases">
        <title>The Coptis chinensis genome and diversification of protoberbering-type alkaloids.</title>
        <authorList>
            <person name="Wang B."/>
            <person name="Shu S."/>
            <person name="Song C."/>
            <person name="Liu Y."/>
        </authorList>
    </citation>
    <scope>NUCLEOTIDE SEQUENCE [LARGE SCALE GENOMIC DNA]</scope>
    <source>
        <strain evidence="6">HL-2020</strain>
        <tissue evidence="6">Leaf</tissue>
    </source>
</reference>
<evidence type="ECO:0000256" key="3">
    <source>
        <dbReference type="ARBA" id="ARBA00022723"/>
    </source>
</evidence>
<protein>
    <submittedName>
        <fullName evidence="6">Uncharacterized protein</fullName>
    </submittedName>
</protein>
<sequence>MLFGIRNGCLHGGEDEVAVEYKFRGLVYHHGGLPEEKQVSPCADPSPETKMSPQLDLKVEKNSTSPCPLKEIGGFPKEEPLSSCAEPSLKTNVRPLSDWQVEENEWGFRDEKEAEEIASRHKPLSDHGISTESCACFNLIDLANEESRKAAFRENSNDNYLYCPSAKDIQHCELNHFQKHWIKGEPVIVRDVIDFTSGLSWDPMVICRPMREKTNSRLLIAWIGVRMKSRSCIFFVGYSGGREHGNLWPRMLKLKDWPPSNLFEERLARHAVEFIGALPFPEYTNQKDGYLNLAVKLPKNSLKPDLGPKTYIAYGVAEELGRGDSVTKLHCDV</sequence>
<dbReference type="GO" id="GO:0000118">
    <property type="term" value="C:histone deacetylase complex"/>
    <property type="evidence" value="ECO:0007669"/>
    <property type="project" value="TreeGrafter"/>
</dbReference>
<name>A0A835LDF6_9MAGN</name>
<keyword evidence="4" id="KW-0539">Nucleus</keyword>
<evidence type="ECO:0000256" key="1">
    <source>
        <dbReference type="ARBA" id="ARBA00004123"/>
    </source>
</evidence>
<accession>A0A835LDF6</accession>
<comment type="caution">
    <text evidence="6">The sequence shown here is derived from an EMBL/GenBank/DDBJ whole genome shotgun (WGS) entry which is preliminary data.</text>
</comment>
<evidence type="ECO:0000256" key="2">
    <source>
        <dbReference type="ARBA" id="ARBA00006801"/>
    </source>
</evidence>
<gene>
    <name evidence="6" type="ORF">IFM89_009412</name>
</gene>
<dbReference type="GO" id="GO:0000785">
    <property type="term" value="C:chromatin"/>
    <property type="evidence" value="ECO:0007669"/>
    <property type="project" value="TreeGrafter"/>
</dbReference>
<organism evidence="6 7">
    <name type="scientific">Coptis chinensis</name>
    <dbReference type="NCBI Taxonomy" id="261450"/>
    <lineage>
        <taxon>Eukaryota</taxon>
        <taxon>Viridiplantae</taxon>
        <taxon>Streptophyta</taxon>
        <taxon>Embryophyta</taxon>
        <taxon>Tracheophyta</taxon>
        <taxon>Spermatophyta</taxon>
        <taxon>Magnoliopsida</taxon>
        <taxon>Ranunculales</taxon>
        <taxon>Ranunculaceae</taxon>
        <taxon>Coptidoideae</taxon>
        <taxon>Coptis</taxon>
    </lineage>
</organism>
<evidence type="ECO:0000256" key="5">
    <source>
        <dbReference type="SAM" id="MobiDB-lite"/>
    </source>
</evidence>
<dbReference type="SUPFAM" id="SSF51197">
    <property type="entry name" value="Clavaminate synthase-like"/>
    <property type="match status" value="1"/>
</dbReference>
<dbReference type="EMBL" id="JADFTS010000009">
    <property type="protein sequence ID" value="KAF9588397.1"/>
    <property type="molecule type" value="Genomic_DNA"/>
</dbReference>
<dbReference type="Gene3D" id="2.60.120.650">
    <property type="entry name" value="Cupin"/>
    <property type="match status" value="1"/>
</dbReference>
<dbReference type="PANTHER" id="PTHR12549">
    <property type="entry name" value="JMJC DOMAIN-CONTAINING HISTONE DEMETHYLATION PROTEIN"/>
    <property type="match status" value="1"/>
</dbReference>
<dbReference type="AlphaFoldDB" id="A0A835LDF6"/>
<evidence type="ECO:0000313" key="7">
    <source>
        <dbReference type="Proteomes" id="UP000631114"/>
    </source>
</evidence>
<dbReference type="GO" id="GO:0003712">
    <property type="term" value="F:transcription coregulator activity"/>
    <property type="evidence" value="ECO:0007669"/>
    <property type="project" value="TreeGrafter"/>
</dbReference>
<dbReference type="InterPro" id="IPR045109">
    <property type="entry name" value="LSDs-like"/>
</dbReference>
<dbReference type="GO" id="GO:0032454">
    <property type="term" value="F:histone H3K9 demethylase activity"/>
    <property type="evidence" value="ECO:0007669"/>
    <property type="project" value="InterPro"/>
</dbReference>
<dbReference type="Proteomes" id="UP000631114">
    <property type="component" value="Unassembled WGS sequence"/>
</dbReference>
<dbReference type="GO" id="GO:0046872">
    <property type="term" value="F:metal ion binding"/>
    <property type="evidence" value="ECO:0007669"/>
    <property type="project" value="UniProtKB-KW"/>
</dbReference>
<feature type="region of interest" description="Disordered" evidence="5">
    <location>
        <begin position="37"/>
        <end position="61"/>
    </location>
</feature>
<comment type="similarity">
    <text evidence="2">Belongs to the JARID1 histone demethylase family.</text>
</comment>
<proteinExistence type="inferred from homology"/>
<evidence type="ECO:0000256" key="4">
    <source>
        <dbReference type="ARBA" id="ARBA00023242"/>
    </source>
</evidence>
<comment type="subcellular location">
    <subcellularLocation>
        <location evidence="1">Nucleus</location>
    </subcellularLocation>
</comment>
<keyword evidence="3" id="KW-0479">Metal-binding</keyword>